<gene>
    <name evidence="2" type="ORF">N7498_010137</name>
</gene>
<dbReference type="Gene3D" id="1.20.1280.50">
    <property type="match status" value="1"/>
</dbReference>
<feature type="domain" description="F-box" evidence="1">
    <location>
        <begin position="9"/>
        <end position="55"/>
    </location>
</feature>
<dbReference type="CDD" id="cd09917">
    <property type="entry name" value="F-box_SF"/>
    <property type="match status" value="1"/>
</dbReference>
<comment type="caution">
    <text evidence="2">The sequence shown here is derived from an EMBL/GenBank/DDBJ whole genome shotgun (WGS) entry which is preliminary data.</text>
</comment>
<dbReference type="OrthoDB" id="3971593at2759"/>
<proteinExistence type="predicted"/>
<evidence type="ECO:0000313" key="2">
    <source>
        <dbReference type="EMBL" id="KAJ5191152.1"/>
    </source>
</evidence>
<dbReference type="Proteomes" id="UP001150904">
    <property type="component" value="Unassembled WGS sequence"/>
</dbReference>
<dbReference type="Pfam" id="PF12937">
    <property type="entry name" value="F-box-like"/>
    <property type="match status" value="1"/>
</dbReference>
<reference evidence="2" key="1">
    <citation type="submission" date="2022-12" db="EMBL/GenBank/DDBJ databases">
        <authorList>
            <person name="Petersen C."/>
        </authorList>
    </citation>
    <scope>NUCLEOTIDE SEQUENCE</scope>
    <source>
        <strain evidence="2">IBT 15544</strain>
    </source>
</reference>
<organism evidence="2 3">
    <name type="scientific">Penicillium cinerascens</name>
    <dbReference type="NCBI Taxonomy" id="70096"/>
    <lineage>
        <taxon>Eukaryota</taxon>
        <taxon>Fungi</taxon>
        <taxon>Dikarya</taxon>
        <taxon>Ascomycota</taxon>
        <taxon>Pezizomycotina</taxon>
        <taxon>Eurotiomycetes</taxon>
        <taxon>Eurotiomycetidae</taxon>
        <taxon>Eurotiales</taxon>
        <taxon>Aspergillaceae</taxon>
        <taxon>Penicillium</taxon>
    </lineage>
</organism>
<name>A0A9W9M8M6_9EURO</name>
<evidence type="ECO:0000259" key="1">
    <source>
        <dbReference type="Pfam" id="PF12937"/>
    </source>
</evidence>
<sequence>MVSSRGSLLKLPNEILQHIASLMSTDRDLSILCKTCKEINERVMAADSGIWRTRFKEKYDLAKDRTSRELKPEYQTRAIVLPRKLDFKQAENEQQKVWLEVIQTMVKESITLPVQIEISKTYGKIREVMTQVEFLSHPKRNTPSDMFCAVQLVRLFNTITEEEFTNDFSPISA</sequence>
<evidence type="ECO:0000313" key="3">
    <source>
        <dbReference type="Proteomes" id="UP001150904"/>
    </source>
</evidence>
<dbReference type="EMBL" id="JAPQKR010000016">
    <property type="protein sequence ID" value="KAJ5191152.1"/>
    <property type="molecule type" value="Genomic_DNA"/>
</dbReference>
<dbReference type="GeneID" id="83184494"/>
<protein>
    <recommendedName>
        <fullName evidence="1">F-box domain-containing protein</fullName>
    </recommendedName>
</protein>
<dbReference type="RefSeq" id="XP_058304092.1">
    <property type="nucleotide sequence ID" value="XM_058457193.1"/>
</dbReference>
<dbReference type="SUPFAM" id="SSF81383">
    <property type="entry name" value="F-box domain"/>
    <property type="match status" value="1"/>
</dbReference>
<reference evidence="2" key="2">
    <citation type="journal article" date="2023" name="IMA Fungus">
        <title>Comparative genomic study of the Penicillium genus elucidates a diverse pangenome and 15 lateral gene transfer events.</title>
        <authorList>
            <person name="Petersen C."/>
            <person name="Sorensen T."/>
            <person name="Nielsen M.R."/>
            <person name="Sondergaard T.E."/>
            <person name="Sorensen J.L."/>
            <person name="Fitzpatrick D.A."/>
            <person name="Frisvad J.C."/>
            <person name="Nielsen K.L."/>
        </authorList>
    </citation>
    <scope>NUCLEOTIDE SEQUENCE</scope>
    <source>
        <strain evidence="2">IBT 15544</strain>
    </source>
</reference>
<keyword evidence="3" id="KW-1185">Reference proteome</keyword>
<dbReference type="InterPro" id="IPR001810">
    <property type="entry name" value="F-box_dom"/>
</dbReference>
<dbReference type="AlphaFoldDB" id="A0A9W9M8M6"/>
<dbReference type="InterPro" id="IPR036047">
    <property type="entry name" value="F-box-like_dom_sf"/>
</dbReference>
<accession>A0A9W9M8M6</accession>